<feature type="region of interest" description="Disordered" evidence="1">
    <location>
        <begin position="1"/>
        <end position="20"/>
    </location>
</feature>
<dbReference type="Proteomes" id="UP001057134">
    <property type="component" value="Chromosome"/>
</dbReference>
<dbReference type="EMBL" id="CP027059">
    <property type="protein sequence ID" value="UQZ87487.1"/>
    <property type="molecule type" value="Genomic_DNA"/>
</dbReference>
<feature type="compositionally biased region" description="Basic and acidic residues" evidence="1">
    <location>
        <begin position="1"/>
        <end position="10"/>
    </location>
</feature>
<gene>
    <name evidence="3" type="ORF">SK3146_06789</name>
</gene>
<sequence>MEPIDDELKKGLASGPLTRNGFSDTLKKRIGERLDEQDNTPRKWLPWLGGISAVLVAAAVFLSVDWHSMLEQGPAGVLRDKNGALEAWIPPFSGTGEENVSIHSAVLIGLRTDHPQEGGAEYSTYRTLLLAGDQGELQKVAEGDGILMPYKTDFMKIVPQSLVSSGEESRVLSASLASELSKARKLDPKPAGPLALSEKLLFAGNRYLSVAQTVRQTVQGKETRHEYVWVKELQDIAQNKARTPLAPASEPHVSMKTLYGSSIQSRLQLLNASKQSSGGSAASAPIDDTGDSWTIVRKQGQWVPQLASYNNRTDGNMYRYLLQDVPITLPDSVVSYDRLSTDWSEIRRIRPDAKDAFSSPNNELLGVVTDSDITVYPSEGQIARKPLMTLSLAPNESVVMLQWAVNEPFIEMWKDKGKKLLGY</sequence>
<evidence type="ECO:0000313" key="4">
    <source>
        <dbReference type="Proteomes" id="UP001057134"/>
    </source>
</evidence>
<accession>A0ABY4S2G1</accession>
<dbReference type="RefSeq" id="WP_249862945.1">
    <property type="nucleotide sequence ID" value="NZ_CP027059.1"/>
</dbReference>
<keyword evidence="2" id="KW-0812">Transmembrane</keyword>
<proteinExistence type="predicted"/>
<name>A0ABY4S2G1_9BACL</name>
<organism evidence="3 4">
    <name type="scientific">Paenibacillus konkukensis</name>
    <dbReference type="NCBI Taxonomy" id="2020716"/>
    <lineage>
        <taxon>Bacteria</taxon>
        <taxon>Bacillati</taxon>
        <taxon>Bacillota</taxon>
        <taxon>Bacilli</taxon>
        <taxon>Bacillales</taxon>
        <taxon>Paenibacillaceae</taxon>
        <taxon>Paenibacillus</taxon>
    </lineage>
</organism>
<protein>
    <submittedName>
        <fullName evidence="3">Uncharacterized protein</fullName>
    </submittedName>
</protein>
<keyword evidence="2" id="KW-1133">Transmembrane helix</keyword>
<reference evidence="3" key="2">
    <citation type="journal article" date="2021" name="J Anim Sci Technol">
        <title>Complete genome sequence of Paenibacillus konkukensis sp. nov. SK3146 as a potential probiotic strain.</title>
        <authorList>
            <person name="Jung H.I."/>
            <person name="Park S."/>
            <person name="Niu K.M."/>
            <person name="Lee S.W."/>
            <person name="Kothari D."/>
            <person name="Yi K.J."/>
            <person name="Kim S.K."/>
        </authorList>
    </citation>
    <scope>NUCLEOTIDE SEQUENCE</scope>
    <source>
        <strain evidence="3">SK3146</strain>
    </source>
</reference>
<evidence type="ECO:0000256" key="2">
    <source>
        <dbReference type="SAM" id="Phobius"/>
    </source>
</evidence>
<reference evidence="3" key="1">
    <citation type="submission" date="2018-02" db="EMBL/GenBank/DDBJ databases">
        <authorList>
            <person name="Kim S.-K."/>
            <person name="Jung H.-I."/>
            <person name="Lee S.-W."/>
        </authorList>
    </citation>
    <scope>NUCLEOTIDE SEQUENCE</scope>
    <source>
        <strain evidence="3">SK3146</strain>
    </source>
</reference>
<evidence type="ECO:0000256" key="1">
    <source>
        <dbReference type="SAM" id="MobiDB-lite"/>
    </source>
</evidence>
<evidence type="ECO:0000313" key="3">
    <source>
        <dbReference type="EMBL" id="UQZ87487.1"/>
    </source>
</evidence>
<feature type="transmembrane region" description="Helical" evidence="2">
    <location>
        <begin position="44"/>
        <end position="64"/>
    </location>
</feature>
<keyword evidence="2" id="KW-0472">Membrane</keyword>
<keyword evidence="4" id="KW-1185">Reference proteome</keyword>